<dbReference type="InterPro" id="IPR002549">
    <property type="entry name" value="AI-2E-like"/>
</dbReference>
<dbReference type="Proteomes" id="UP000076021">
    <property type="component" value="Chromosome"/>
</dbReference>
<feature type="transmembrane region" description="Helical" evidence="6">
    <location>
        <begin position="289"/>
        <end position="318"/>
    </location>
</feature>
<reference evidence="7 8" key="1">
    <citation type="journal article" date="2016" name="Genome Announc.">
        <title>Whole-Genome Sequence of Rummeliibacillus stabekisii Strain PP9 Isolated from Antarctic Soil.</title>
        <authorList>
            <person name="da Mota F.F."/>
            <person name="Vollu R.E."/>
            <person name="Jurelevicius D."/>
            <person name="Seldin L."/>
        </authorList>
    </citation>
    <scope>NUCLEOTIDE SEQUENCE [LARGE SCALE GENOMIC DNA]</scope>
    <source>
        <strain evidence="7 8">PP9</strain>
    </source>
</reference>
<dbReference type="Pfam" id="PF01594">
    <property type="entry name" value="AI-2E_transport"/>
    <property type="match status" value="1"/>
</dbReference>
<evidence type="ECO:0000313" key="7">
    <source>
        <dbReference type="EMBL" id="AMW99595.1"/>
    </source>
</evidence>
<dbReference type="GO" id="GO:0016020">
    <property type="term" value="C:membrane"/>
    <property type="evidence" value="ECO:0007669"/>
    <property type="project" value="UniProtKB-SubCell"/>
</dbReference>
<accession>A0A143HDN1</accession>
<comment type="similarity">
    <text evidence="2">Belongs to the autoinducer-2 exporter (AI-2E) (TC 2.A.86) family.</text>
</comment>
<feature type="transmembrane region" description="Helical" evidence="6">
    <location>
        <begin position="68"/>
        <end position="90"/>
    </location>
</feature>
<evidence type="ECO:0008006" key="9">
    <source>
        <dbReference type="Google" id="ProtNLM"/>
    </source>
</evidence>
<feature type="transmembrane region" description="Helical" evidence="6">
    <location>
        <begin position="139"/>
        <end position="158"/>
    </location>
</feature>
<organism evidence="7 8">
    <name type="scientific">Rummeliibacillus stabekisii</name>
    <dbReference type="NCBI Taxonomy" id="241244"/>
    <lineage>
        <taxon>Bacteria</taxon>
        <taxon>Bacillati</taxon>
        <taxon>Bacillota</taxon>
        <taxon>Bacilli</taxon>
        <taxon>Bacillales</taxon>
        <taxon>Caryophanaceae</taxon>
        <taxon>Rummeliibacillus</taxon>
    </lineage>
</organism>
<evidence type="ECO:0000256" key="5">
    <source>
        <dbReference type="ARBA" id="ARBA00023136"/>
    </source>
</evidence>
<evidence type="ECO:0000256" key="1">
    <source>
        <dbReference type="ARBA" id="ARBA00004141"/>
    </source>
</evidence>
<sequence length="329" mass="36987">MEVGGIIIKISDKKLQSKLKFWGFVLLLALFSWAILPITLAIVFAYFLSPILHFLHKRLKVPSFLAALLAEIFIIASIAAVFLFIATVLIDTLPVLKSRLSEMSALIHIPSGIIAQIQDQLLSLIDVMLSKIFQSIQDIMQNLVEVTIFIIAFYFALYETSRNRQWFFVYIPARFRESIQRIFEEAALLFSYFIGVEIRLAILTFALLSISFYALGFEQPVGKAFLVSVCDFLPFLGIGLFLIPLGAVFIIIGKVALGIQLLVIYVAIQLIRQFAESMMWASTMQIRSVHAFIISAICLLLFGVAGIIISPFVLLIAVKFKQHPIFASR</sequence>
<gene>
    <name evidence="7" type="ORF">ATY39_09065</name>
</gene>
<evidence type="ECO:0000313" key="8">
    <source>
        <dbReference type="Proteomes" id="UP000076021"/>
    </source>
</evidence>
<evidence type="ECO:0000256" key="3">
    <source>
        <dbReference type="ARBA" id="ARBA00022692"/>
    </source>
</evidence>
<name>A0A143HDN1_9BACL</name>
<keyword evidence="4 6" id="KW-1133">Transmembrane helix</keyword>
<evidence type="ECO:0000256" key="2">
    <source>
        <dbReference type="ARBA" id="ARBA00009773"/>
    </source>
</evidence>
<proteinExistence type="inferred from homology"/>
<comment type="subcellular location">
    <subcellularLocation>
        <location evidence="1">Membrane</location>
        <topology evidence="1">Multi-pass membrane protein</topology>
    </subcellularLocation>
</comment>
<keyword evidence="3 6" id="KW-0812">Transmembrane</keyword>
<dbReference type="OrthoDB" id="9774361at2"/>
<dbReference type="STRING" id="241244.ATY39_09065"/>
<feature type="transmembrane region" description="Helical" evidence="6">
    <location>
        <begin position="198"/>
        <end position="217"/>
    </location>
</feature>
<evidence type="ECO:0000256" key="4">
    <source>
        <dbReference type="ARBA" id="ARBA00022989"/>
    </source>
</evidence>
<feature type="transmembrane region" description="Helical" evidence="6">
    <location>
        <begin position="21"/>
        <end position="48"/>
    </location>
</feature>
<reference evidence="8" key="2">
    <citation type="submission" date="2016-03" db="EMBL/GenBank/DDBJ databases">
        <authorList>
            <person name="Ploux O."/>
        </authorList>
    </citation>
    <scope>NUCLEOTIDE SEQUENCE [LARGE SCALE GENOMIC DNA]</scope>
    <source>
        <strain evidence="8">PP9</strain>
    </source>
</reference>
<dbReference type="KEGG" id="rst:ATY39_09065"/>
<dbReference type="AlphaFoldDB" id="A0A143HDN1"/>
<evidence type="ECO:0000256" key="6">
    <source>
        <dbReference type="SAM" id="Phobius"/>
    </source>
</evidence>
<dbReference type="RefSeq" id="WP_066788829.1">
    <property type="nucleotide sequence ID" value="NZ_CP014806.1"/>
</dbReference>
<keyword evidence="5 6" id="KW-0472">Membrane</keyword>
<protein>
    <recommendedName>
        <fullName evidence="9">AI-2E family transporter</fullName>
    </recommendedName>
</protein>
<dbReference type="EMBL" id="CP014806">
    <property type="protein sequence ID" value="AMW99595.1"/>
    <property type="molecule type" value="Genomic_DNA"/>
</dbReference>
<keyword evidence="8" id="KW-1185">Reference proteome</keyword>
<feature type="transmembrane region" description="Helical" evidence="6">
    <location>
        <begin position="224"/>
        <end position="243"/>
    </location>
</feature>
<feature type="transmembrane region" description="Helical" evidence="6">
    <location>
        <begin position="249"/>
        <end position="268"/>
    </location>
</feature>